<organism evidence="2 3">
    <name type="scientific">Actinoplanes sandaracinus</name>
    <dbReference type="NCBI Taxonomy" id="3045177"/>
    <lineage>
        <taxon>Bacteria</taxon>
        <taxon>Bacillati</taxon>
        <taxon>Actinomycetota</taxon>
        <taxon>Actinomycetes</taxon>
        <taxon>Micromonosporales</taxon>
        <taxon>Micromonosporaceae</taxon>
        <taxon>Actinoplanes</taxon>
    </lineage>
</organism>
<dbReference type="Proteomes" id="UP001241758">
    <property type="component" value="Unassembled WGS sequence"/>
</dbReference>
<comment type="caution">
    <text evidence="2">The sequence shown here is derived from an EMBL/GenBank/DDBJ whole genome shotgun (WGS) entry which is preliminary data.</text>
</comment>
<feature type="signal peptide" evidence="1">
    <location>
        <begin position="1"/>
        <end position="22"/>
    </location>
</feature>
<dbReference type="Pfam" id="PF13385">
    <property type="entry name" value="Laminin_G_3"/>
    <property type="match status" value="1"/>
</dbReference>
<dbReference type="Gene3D" id="2.60.120.200">
    <property type="match status" value="1"/>
</dbReference>
<keyword evidence="1" id="KW-0732">Signal</keyword>
<protein>
    <submittedName>
        <fullName evidence="2">LamG domain-containing protein</fullName>
    </submittedName>
</protein>
<evidence type="ECO:0000313" key="2">
    <source>
        <dbReference type="EMBL" id="MDI6101775.1"/>
    </source>
</evidence>
<dbReference type="EMBL" id="JASCTH010000016">
    <property type="protein sequence ID" value="MDI6101775.1"/>
    <property type="molecule type" value="Genomic_DNA"/>
</dbReference>
<accession>A0ABT6WPV9</accession>
<dbReference type="SUPFAM" id="SSF49899">
    <property type="entry name" value="Concanavalin A-like lectins/glucanases"/>
    <property type="match status" value="1"/>
</dbReference>
<sequence length="254" mass="27232">MLSCRRAATIALLAVLPAAAFAVAVTFHRPVRSTPAVWVTPSVPPVVTVARYGFEDPRQWADASEFRHDLTPYAGNDARVRRVPHGAGQAIQFPPPCAREPCPHLILRVLSRPALNPGASPFSYGATVRLARRHTTDGQNVLQKGYAAEGSQYKLQVDGQAGLPSCVLVGEESRRIHVAVADVGVADGGWHQVTCRRGPDTLTILVDGAPRASTPIPPALRVDNAMSLNIGGKSAHARNDQFHGAVDDIWISRP</sequence>
<reference evidence="2 3" key="1">
    <citation type="submission" date="2023-05" db="EMBL/GenBank/DDBJ databases">
        <title>Actinoplanes sp. NEAU-A12 genome sequencing.</title>
        <authorList>
            <person name="Wang Z.-S."/>
        </authorList>
    </citation>
    <scope>NUCLEOTIDE SEQUENCE [LARGE SCALE GENOMIC DNA]</scope>
    <source>
        <strain evidence="2 3">NEAU-A12</strain>
    </source>
</reference>
<feature type="chain" id="PRO_5045448223" evidence="1">
    <location>
        <begin position="23"/>
        <end position="254"/>
    </location>
</feature>
<evidence type="ECO:0000313" key="3">
    <source>
        <dbReference type="Proteomes" id="UP001241758"/>
    </source>
</evidence>
<proteinExistence type="predicted"/>
<name>A0ABT6WPV9_9ACTN</name>
<keyword evidence="3" id="KW-1185">Reference proteome</keyword>
<dbReference type="InterPro" id="IPR013320">
    <property type="entry name" value="ConA-like_dom_sf"/>
</dbReference>
<dbReference type="RefSeq" id="WP_282762758.1">
    <property type="nucleotide sequence ID" value="NZ_JASCTH010000016.1"/>
</dbReference>
<gene>
    <name evidence="2" type="ORF">QLQ12_24440</name>
</gene>
<evidence type="ECO:0000256" key="1">
    <source>
        <dbReference type="SAM" id="SignalP"/>
    </source>
</evidence>